<sequence>MMVMPAITNVIQPAKRLPHTSPLPGKPPKITATPARAAKLPSRIVAVGRSRKNSQPNRAETKGAAA</sequence>
<feature type="region of interest" description="Disordered" evidence="1">
    <location>
        <begin position="47"/>
        <end position="66"/>
    </location>
</feature>
<accession>A0A367X006</accession>
<evidence type="ECO:0000256" key="1">
    <source>
        <dbReference type="SAM" id="MobiDB-lite"/>
    </source>
</evidence>
<organism evidence="2 3">
    <name type="scientific">Thalassospira profundimaris</name>
    <dbReference type="NCBI Taxonomy" id="502049"/>
    <lineage>
        <taxon>Bacteria</taxon>
        <taxon>Pseudomonadati</taxon>
        <taxon>Pseudomonadota</taxon>
        <taxon>Alphaproteobacteria</taxon>
        <taxon>Rhodospirillales</taxon>
        <taxon>Thalassospiraceae</taxon>
        <taxon>Thalassospira</taxon>
    </lineage>
</organism>
<protein>
    <submittedName>
        <fullName evidence="2">Uncharacterized protein</fullName>
    </submittedName>
</protein>
<dbReference type="AlphaFoldDB" id="A0A367X006"/>
<dbReference type="EMBL" id="JPWH01000013">
    <property type="protein sequence ID" value="RCK47015.1"/>
    <property type="molecule type" value="Genomic_DNA"/>
</dbReference>
<evidence type="ECO:0000313" key="3">
    <source>
        <dbReference type="Proteomes" id="UP000252517"/>
    </source>
</evidence>
<dbReference type="Proteomes" id="UP000252517">
    <property type="component" value="Unassembled WGS sequence"/>
</dbReference>
<evidence type="ECO:0000313" key="2">
    <source>
        <dbReference type="EMBL" id="RCK47015.1"/>
    </source>
</evidence>
<proteinExistence type="predicted"/>
<reference evidence="2 3" key="1">
    <citation type="submission" date="2014-07" db="EMBL/GenBank/DDBJ databases">
        <title>Draft genome sequence of Thalassospira profundimaris S25-3-2.</title>
        <authorList>
            <person name="Lai Q."/>
            <person name="Shao Z."/>
        </authorList>
    </citation>
    <scope>NUCLEOTIDE SEQUENCE [LARGE SCALE GENOMIC DNA]</scope>
    <source>
        <strain evidence="2 3">S25-3-2</strain>
    </source>
</reference>
<comment type="caution">
    <text evidence="2">The sequence shown here is derived from an EMBL/GenBank/DDBJ whole genome shotgun (WGS) entry which is preliminary data.</text>
</comment>
<gene>
    <name evidence="2" type="ORF">TH25_15970</name>
</gene>
<name>A0A367X006_9PROT</name>
<feature type="region of interest" description="Disordered" evidence="1">
    <location>
        <begin position="13"/>
        <end position="32"/>
    </location>
</feature>